<protein>
    <recommendedName>
        <fullName evidence="6">Glycosyl transferase family 1 domain-containing protein</fullName>
    </recommendedName>
</protein>
<organism evidence="4 5">
    <name type="scientific">Chlorogloeopsis fritschii PCC 6912</name>
    <dbReference type="NCBI Taxonomy" id="211165"/>
    <lineage>
        <taxon>Bacteria</taxon>
        <taxon>Bacillati</taxon>
        <taxon>Cyanobacteriota</taxon>
        <taxon>Cyanophyceae</taxon>
        <taxon>Nostocales</taxon>
        <taxon>Chlorogloeopsidaceae</taxon>
        <taxon>Chlorogloeopsis</taxon>
    </lineage>
</organism>
<name>A0A433NRF2_CHLFR</name>
<dbReference type="PANTHER" id="PTHR46401:SF2">
    <property type="entry name" value="GLYCOSYLTRANSFERASE WBBK-RELATED"/>
    <property type="match status" value="1"/>
</dbReference>
<evidence type="ECO:0008006" key="6">
    <source>
        <dbReference type="Google" id="ProtNLM"/>
    </source>
</evidence>
<dbReference type="Gene3D" id="3.40.50.2000">
    <property type="entry name" value="Glycogen Phosphorylase B"/>
    <property type="match status" value="2"/>
</dbReference>
<comment type="caution">
    <text evidence="4">The sequence shown here is derived from an EMBL/GenBank/DDBJ whole genome shotgun (WGS) entry which is preliminary data.</text>
</comment>
<gene>
    <name evidence="4" type="ORF">PCC6912_02410</name>
</gene>
<reference evidence="4 5" key="1">
    <citation type="journal article" date="2019" name="Genome Biol. Evol.">
        <title>Day and night: Metabolic profiles and evolutionary relationships of six axenic non-marine cyanobacteria.</title>
        <authorList>
            <person name="Will S.E."/>
            <person name="Henke P."/>
            <person name="Boedeker C."/>
            <person name="Huang S."/>
            <person name="Brinkmann H."/>
            <person name="Rohde M."/>
            <person name="Jarek M."/>
            <person name="Friedl T."/>
            <person name="Seufert S."/>
            <person name="Schumacher M."/>
            <person name="Overmann J."/>
            <person name="Neumann-Schaal M."/>
            <person name="Petersen J."/>
        </authorList>
    </citation>
    <scope>NUCLEOTIDE SEQUENCE [LARGE SCALE GENOMIC DNA]</scope>
    <source>
        <strain evidence="4 5">PCC 6912</strain>
    </source>
</reference>
<dbReference type="PANTHER" id="PTHR46401">
    <property type="entry name" value="GLYCOSYLTRANSFERASE WBBK-RELATED"/>
    <property type="match status" value="1"/>
</dbReference>
<evidence type="ECO:0000313" key="4">
    <source>
        <dbReference type="EMBL" id="RUR86798.1"/>
    </source>
</evidence>
<dbReference type="Pfam" id="PF13439">
    <property type="entry name" value="Glyco_transf_4"/>
    <property type="match status" value="1"/>
</dbReference>
<dbReference type="OrthoDB" id="9802525at2"/>
<dbReference type="GO" id="GO:0016757">
    <property type="term" value="F:glycosyltransferase activity"/>
    <property type="evidence" value="ECO:0007669"/>
    <property type="project" value="InterPro"/>
</dbReference>
<evidence type="ECO:0000259" key="3">
    <source>
        <dbReference type="Pfam" id="PF13439"/>
    </source>
</evidence>
<evidence type="ECO:0000256" key="1">
    <source>
        <dbReference type="ARBA" id="ARBA00022679"/>
    </source>
</evidence>
<dbReference type="Proteomes" id="UP000268857">
    <property type="component" value="Unassembled WGS sequence"/>
</dbReference>
<accession>A0A433NRF2</accession>
<sequence length="385" mass="43351">MKNNSKILHLWFPNLFDFKGGIQVYLQDVLQGLGEQFPEWKIKVYNKLDQGKNEESMNGHNISFKYYGSTPNYLQTIHFAWSLLTGALVERPNLIIAGHLNFAPVAYWIHLLTRIPYWILVYGVDAWDVKDPIKQKALKTAAKIVSISGYTSDRLLKEQNLDPNQISLLPVTFDASRFEIAPKPKFLLERYGLAPDQPIILTVARLARDDGYKGYDQVIRALPQIRQQIPNIHYLIVGKGDDRHRIEQLVQSLNLQDYVTLTGFIPDQELVAHYNLCDAFAMPSKGEGFGIVYLEALSCGKPTLGGNQDGAIDALCHGKLGALINPDDVNQIAEVLIQILQGTYPNPLIYNPEALRQKVIDTFGFAQFKQTLVELMKISPIGSNS</sequence>
<feature type="domain" description="Glycosyltransferase subfamily 4-like N-terminal" evidence="3">
    <location>
        <begin position="20"/>
        <end position="175"/>
    </location>
</feature>
<dbReference type="GO" id="GO:0009103">
    <property type="term" value="P:lipopolysaccharide biosynthetic process"/>
    <property type="evidence" value="ECO:0007669"/>
    <property type="project" value="TreeGrafter"/>
</dbReference>
<keyword evidence="5" id="KW-1185">Reference proteome</keyword>
<dbReference type="SUPFAM" id="SSF53756">
    <property type="entry name" value="UDP-Glycosyltransferase/glycogen phosphorylase"/>
    <property type="match status" value="1"/>
</dbReference>
<evidence type="ECO:0000259" key="2">
    <source>
        <dbReference type="Pfam" id="PF00534"/>
    </source>
</evidence>
<dbReference type="EMBL" id="RSCJ01000001">
    <property type="protein sequence ID" value="RUR86798.1"/>
    <property type="molecule type" value="Genomic_DNA"/>
</dbReference>
<proteinExistence type="predicted"/>
<feature type="domain" description="Glycosyl transferase family 1" evidence="2">
    <location>
        <begin position="190"/>
        <end position="342"/>
    </location>
</feature>
<dbReference type="InterPro" id="IPR001296">
    <property type="entry name" value="Glyco_trans_1"/>
</dbReference>
<dbReference type="InterPro" id="IPR028098">
    <property type="entry name" value="Glyco_trans_4-like_N"/>
</dbReference>
<evidence type="ECO:0000313" key="5">
    <source>
        <dbReference type="Proteomes" id="UP000268857"/>
    </source>
</evidence>
<dbReference type="STRING" id="211165.GCA_000317285_05150"/>
<dbReference type="AlphaFoldDB" id="A0A433NRF2"/>
<keyword evidence="1" id="KW-0808">Transferase</keyword>
<dbReference type="RefSeq" id="WP_016874286.1">
    <property type="nucleotide sequence ID" value="NZ_AJLN01000116.1"/>
</dbReference>
<dbReference type="Pfam" id="PF00534">
    <property type="entry name" value="Glycos_transf_1"/>
    <property type="match status" value="1"/>
</dbReference>